<dbReference type="InterPro" id="IPR016181">
    <property type="entry name" value="Acyl_CoA_acyltransferase"/>
</dbReference>
<dbReference type="Pfam" id="PF04339">
    <property type="entry name" value="FemAB_like"/>
    <property type="match status" value="1"/>
</dbReference>
<dbReference type="OrthoDB" id="9776898at2"/>
<dbReference type="HOGENOM" id="CLU_036032_1_1_5"/>
<dbReference type="PANTHER" id="PTHR47017:SF1">
    <property type="entry name" value="ACYL-COA"/>
    <property type="match status" value="1"/>
</dbReference>
<evidence type="ECO:0000313" key="1">
    <source>
        <dbReference type="EMBL" id="ABS64410.1"/>
    </source>
</evidence>
<dbReference type="SUPFAM" id="SSF55729">
    <property type="entry name" value="Acyl-CoA N-acyltransferases (Nat)"/>
    <property type="match status" value="1"/>
</dbReference>
<protein>
    <recommendedName>
        <fullName evidence="3">GNAT family N-acetyltransferase</fullName>
    </recommendedName>
</protein>
<dbReference type="RefSeq" id="WP_012111725.1">
    <property type="nucleotide sequence ID" value="NC_009719.1"/>
</dbReference>
<dbReference type="Proteomes" id="UP000006377">
    <property type="component" value="Chromosome"/>
</dbReference>
<name>A7HWX7_PARL1</name>
<proteinExistence type="predicted"/>
<dbReference type="EMBL" id="CP000774">
    <property type="protein sequence ID" value="ABS64410.1"/>
    <property type="molecule type" value="Genomic_DNA"/>
</dbReference>
<dbReference type="STRING" id="402881.Plav_2802"/>
<dbReference type="eggNOG" id="COG3146">
    <property type="taxonomic scope" value="Bacteria"/>
</dbReference>
<evidence type="ECO:0008006" key="3">
    <source>
        <dbReference type="Google" id="ProtNLM"/>
    </source>
</evidence>
<organism evidence="1 2">
    <name type="scientific">Parvibaculum lavamentivorans (strain DS-1 / DSM 13023 / NCIMB 13966)</name>
    <dbReference type="NCBI Taxonomy" id="402881"/>
    <lineage>
        <taxon>Bacteria</taxon>
        <taxon>Pseudomonadati</taxon>
        <taxon>Pseudomonadota</taxon>
        <taxon>Alphaproteobacteria</taxon>
        <taxon>Hyphomicrobiales</taxon>
        <taxon>Parvibaculaceae</taxon>
        <taxon>Parvibaculum</taxon>
    </lineage>
</organism>
<sequence>MGDSEQAIIRIVDSIGAVAPERWDACANPPGAPANPFVSHAFLASLEESGSATRRTGWLPQHSLLEDDQGNLAGCMPLYLKNHSRGEYVFDHGWANAFENAGGRYYPKLQCSVPFTPASGPRLLVPQGPGREAAEEALIAGAVEYGNRLGVSSLHLTFLPERQWAHLGKIGLLQRTDQQFHWHNRGYSSFDDFLADLSSRKRKMIRKERERALENGVTVEWITGGDLTEDHWDAFFAFYMDTGARKWGTPYLTREFFSLIGERMAAQTLLIMTKRNGRYIAGALNFIGGDALYGRNWGCLEHHPFLHFECCYYQAIDFAINHGLARVEAGAQGEHKLARGYMPSRTYSAHWIANASFRDAVDEYLSRERQHVDRDIAVLGEYAPFRHDDSDEHKEDDF</sequence>
<accession>A7HWX7</accession>
<dbReference type="Gene3D" id="3.40.630.30">
    <property type="match status" value="1"/>
</dbReference>
<evidence type="ECO:0000313" key="2">
    <source>
        <dbReference type="Proteomes" id="UP000006377"/>
    </source>
</evidence>
<reference evidence="1 2" key="1">
    <citation type="journal article" date="2011" name="Stand. Genomic Sci.">
        <title>Complete genome sequence of Parvibaculum lavamentivorans type strain (DS-1(T)).</title>
        <authorList>
            <person name="Schleheck D."/>
            <person name="Weiss M."/>
            <person name="Pitluck S."/>
            <person name="Bruce D."/>
            <person name="Land M.L."/>
            <person name="Han S."/>
            <person name="Saunders E."/>
            <person name="Tapia R."/>
            <person name="Detter C."/>
            <person name="Brettin T."/>
            <person name="Han J."/>
            <person name="Woyke T."/>
            <person name="Goodwin L."/>
            <person name="Pennacchio L."/>
            <person name="Nolan M."/>
            <person name="Cook A.M."/>
            <person name="Kjelleberg S."/>
            <person name="Thomas T."/>
        </authorList>
    </citation>
    <scope>NUCLEOTIDE SEQUENCE [LARGE SCALE GENOMIC DNA]</scope>
    <source>
        <strain evidence="2">DS-1 / DSM 13023 / NCIMB 13966</strain>
    </source>
</reference>
<gene>
    <name evidence="1" type="ordered locus">Plav_2802</name>
</gene>
<dbReference type="AlphaFoldDB" id="A7HWX7"/>
<dbReference type="KEGG" id="pla:Plav_2802"/>
<dbReference type="PANTHER" id="PTHR47017">
    <property type="entry name" value="ACYL-COA"/>
    <property type="match status" value="1"/>
</dbReference>
<dbReference type="InterPro" id="IPR007434">
    <property type="entry name" value="FemAB-like"/>
</dbReference>
<keyword evidence="2" id="KW-1185">Reference proteome</keyword>